<dbReference type="Proteomes" id="UP000886842">
    <property type="component" value="Unassembled WGS sequence"/>
</dbReference>
<dbReference type="GO" id="GO:0016791">
    <property type="term" value="F:phosphatase activity"/>
    <property type="evidence" value="ECO:0007669"/>
    <property type="project" value="TreeGrafter"/>
</dbReference>
<proteinExistence type="predicted"/>
<dbReference type="PROSITE" id="PS01229">
    <property type="entry name" value="COF_2"/>
    <property type="match status" value="1"/>
</dbReference>
<dbReference type="GO" id="GO:0000287">
    <property type="term" value="F:magnesium ion binding"/>
    <property type="evidence" value="ECO:0007669"/>
    <property type="project" value="TreeGrafter"/>
</dbReference>
<sequence length="264" mass="28311">MTFEGGRPGLVALDIDGTLVDEYGQMLPGVHDSVARVLRAGVPVVLATGRSWHGTQPIFDQLSLPPGLAVSSNGAVVVDYPPAEVRQEVTFDPADVIARVQELAPEALIAVEEVGRGYRLTGHFPEGELSGELTLQSVEELSAAPVSRVIIRDPERADQEFIELAQQLGLHGVSYFIGWSAWLDIAPEGVDKSTGLAHVVEHYGIDPSQVLAIGDGRNDIEMLTWAGRGVAMGQAPDEVKDSADAVTDAFDAFGTARELDRWFS</sequence>
<accession>A0A9D1KM71</accession>
<organism evidence="1 2">
    <name type="scientific">Candidatus Avipropionibacterium avicola</name>
    <dbReference type="NCBI Taxonomy" id="2840701"/>
    <lineage>
        <taxon>Bacteria</taxon>
        <taxon>Bacillati</taxon>
        <taxon>Actinomycetota</taxon>
        <taxon>Actinomycetes</taxon>
        <taxon>Propionibacteriales</taxon>
        <taxon>Propionibacteriaceae</taxon>
        <taxon>Propionibacteriaceae incertae sedis</taxon>
        <taxon>Candidatus Avipropionibacterium</taxon>
    </lineage>
</organism>
<dbReference type="Pfam" id="PF08282">
    <property type="entry name" value="Hydrolase_3"/>
    <property type="match status" value="1"/>
</dbReference>
<gene>
    <name evidence="1" type="ORF">IAA98_00175</name>
</gene>
<dbReference type="AlphaFoldDB" id="A0A9D1KM71"/>
<dbReference type="GO" id="GO:0005829">
    <property type="term" value="C:cytosol"/>
    <property type="evidence" value="ECO:0007669"/>
    <property type="project" value="TreeGrafter"/>
</dbReference>
<dbReference type="SUPFAM" id="SSF56784">
    <property type="entry name" value="HAD-like"/>
    <property type="match status" value="1"/>
</dbReference>
<reference evidence="1" key="2">
    <citation type="journal article" date="2021" name="PeerJ">
        <title>Extensive microbial diversity within the chicken gut microbiome revealed by metagenomics and culture.</title>
        <authorList>
            <person name="Gilroy R."/>
            <person name="Ravi A."/>
            <person name="Getino M."/>
            <person name="Pursley I."/>
            <person name="Horton D.L."/>
            <person name="Alikhan N.F."/>
            <person name="Baker D."/>
            <person name="Gharbi K."/>
            <person name="Hall N."/>
            <person name="Watson M."/>
            <person name="Adriaenssens E.M."/>
            <person name="Foster-Nyarko E."/>
            <person name="Jarju S."/>
            <person name="Secka A."/>
            <person name="Antonio M."/>
            <person name="Oren A."/>
            <person name="Chaudhuri R.R."/>
            <person name="La Ragione R."/>
            <person name="Hildebrand F."/>
            <person name="Pallen M.J."/>
        </authorList>
    </citation>
    <scope>NUCLEOTIDE SEQUENCE</scope>
    <source>
        <strain evidence="1">ChiGjej1B1-24693</strain>
    </source>
</reference>
<dbReference type="Gene3D" id="3.30.1240.10">
    <property type="match status" value="1"/>
</dbReference>
<name>A0A9D1KM71_9ACTN</name>
<dbReference type="PANTHER" id="PTHR10000:SF8">
    <property type="entry name" value="HAD SUPERFAMILY HYDROLASE-LIKE, TYPE 3"/>
    <property type="match status" value="1"/>
</dbReference>
<dbReference type="InterPro" id="IPR023214">
    <property type="entry name" value="HAD_sf"/>
</dbReference>
<dbReference type="SFLD" id="SFLDG01140">
    <property type="entry name" value="C2.B:_Phosphomannomutase_and_P"/>
    <property type="match status" value="1"/>
</dbReference>
<evidence type="ECO:0000313" key="2">
    <source>
        <dbReference type="Proteomes" id="UP000886842"/>
    </source>
</evidence>
<dbReference type="NCBIfam" id="TIGR01484">
    <property type="entry name" value="HAD-SF-IIB"/>
    <property type="match status" value="1"/>
</dbReference>
<dbReference type="InterPro" id="IPR036412">
    <property type="entry name" value="HAD-like_sf"/>
</dbReference>
<protein>
    <submittedName>
        <fullName evidence="1">HAD family phosphatase</fullName>
    </submittedName>
</protein>
<dbReference type="PANTHER" id="PTHR10000">
    <property type="entry name" value="PHOSPHOSERINE PHOSPHATASE"/>
    <property type="match status" value="1"/>
</dbReference>
<reference evidence="1" key="1">
    <citation type="submission" date="2020-10" db="EMBL/GenBank/DDBJ databases">
        <authorList>
            <person name="Gilroy R."/>
        </authorList>
    </citation>
    <scope>NUCLEOTIDE SEQUENCE</scope>
    <source>
        <strain evidence="1">ChiGjej1B1-24693</strain>
    </source>
</reference>
<dbReference type="SFLD" id="SFLDS00003">
    <property type="entry name" value="Haloacid_Dehalogenase"/>
    <property type="match status" value="1"/>
</dbReference>
<dbReference type="EMBL" id="DVLP01000006">
    <property type="protein sequence ID" value="HIT73983.1"/>
    <property type="molecule type" value="Genomic_DNA"/>
</dbReference>
<dbReference type="Gene3D" id="3.40.50.1000">
    <property type="entry name" value="HAD superfamily/HAD-like"/>
    <property type="match status" value="1"/>
</dbReference>
<dbReference type="InterPro" id="IPR006379">
    <property type="entry name" value="HAD-SF_hydro_IIB"/>
</dbReference>
<comment type="caution">
    <text evidence="1">The sequence shown here is derived from an EMBL/GenBank/DDBJ whole genome shotgun (WGS) entry which is preliminary data.</text>
</comment>
<evidence type="ECO:0000313" key="1">
    <source>
        <dbReference type="EMBL" id="HIT73983.1"/>
    </source>
</evidence>